<evidence type="ECO:0000256" key="2">
    <source>
        <dbReference type="SAM" id="SignalP"/>
    </source>
</evidence>
<feature type="signal peptide" evidence="2">
    <location>
        <begin position="1"/>
        <end position="20"/>
    </location>
</feature>
<keyword evidence="2" id="KW-0732">Signal</keyword>
<evidence type="ECO:0000313" key="4">
    <source>
        <dbReference type="Proteomes" id="UP000235015"/>
    </source>
</evidence>
<organism evidence="3 4">
    <name type="scientific">Sedimenticola selenatireducens</name>
    <dbReference type="NCBI Taxonomy" id="191960"/>
    <lineage>
        <taxon>Bacteria</taxon>
        <taxon>Pseudomonadati</taxon>
        <taxon>Pseudomonadota</taxon>
        <taxon>Gammaproteobacteria</taxon>
        <taxon>Chromatiales</taxon>
        <taxon>Sedimenticolaceae</taxon>
        <taxon>Sedimenticola</taxon>
    </lineage>
</organism>
<proteinExistence type="predicted"/>
<feature type="chain" id="PRO_5014950676" description="Tol-pal system protein YbgF" evidence="2">
    <location>
        <begin position="21"/>
        <end position="84"/>
    </location>
</feature>
<evidence type="ECO:0008006" key="5">
    <source>
        <dbReference type="Google" id="ProtNLM"/>
    </source>
</evidence>
<evidence type="ECO:0000256" key="1">
    <source>
        <dbReference type="SAM" id="Coils"/>
    </source>
</evidence>
<accession>A0A2N6CYX3</accession>
<reference evidence="3 4" key="1">
    <citation type="submission" date="2017-11" db="EMBL/GenBank/DDBJ databases">
        <title>Genome-resolved metagenomics identifies genetic mobility, metabolic interactions, and unexpected diversity in perchlorate-reducing communities.</title>
        <authorList>
            <person name="Barnum T.P."/>
            <person name="Figueroa I.A."/>
            <person name="Carlstrom C.I."/>
            <person name="Lucas L.N."/>
            <person name="Engelbrektson A.L."/>
            <person name="Coates J.D."/>
        </authorList>
    </citation>
    <scope>NUCLEOTIDE SEQUENCE [LARGE SCALE GENOMIC DNA]</scope>
    <source>
        <strain evidence="3">BM301</strain>
    </source>
</reference>
<dbReference type="AlphaFoldDB" id="A0A2N6CYX3"/>
<dbReference type="EMBL" id="PKUN01000004">
    <property type="protein sequence ID" value="PLX62577.1"/>
    <property type="molecule type" value="Genomic_DNA"/>
</dbReference>
<keyword evidence="1" id="KW-0175">Coiled coil</keyword>
<evidence type="ECO:0000313" key="3">
    <source>
        <dbReference type="EMBL" id="PLX62577.1"/>
    </source>
</evidence>
<sequence>MKKRYLSLSCLLLLPAQAPADEQAELAIQRDQLRHEIEHIRQTTRDARTRLDALQELIEAQREQNRLLDQQLQTESAPHPPGSK</sequence>
<dbReference type="RefSeq" id="WP_029132120.1">
    <property type="nucleotide sequence ID" value="NZ_PKUN01000004.1"/>
</dbReference>
<name>A0A2N6CYX3_9GAMM</name>
<comment type="caution">
    <text evidence="3">The sequence shown here is derived from an EMBL/GenBank/DDBJ whole genome shotgun (WGS) entry which is preliminary data.</text>
</comment>
<gene>
    <name evidence="3" type="ORF">C0630_05020</name>
</gene>
<dbReference type="Proteomes" id="UP000235015">
    <property type="component" value="Unassembled WGS sequence"/>
</dbReference>
<feature type="coiled-coil region" evidence="1">
    <location>
        <begin position="37"/>
        <end position="71"/>
    </location>
</feature>
<protein>
    <recommendedName>
        <fullName evidence="5">Tol-pal system protein YbgF</fullName>
    </recommendedName>
</protein>